<dbReference type="AlphaFoldDB" id="A0ABC9GCJ4"/>
<keyword evidence="5" id="KW-1185">Reference proteome</keyword>
<dbReference type="InterPro" id="IPR025315">
    <property type="entry name" value="DUF4220"/>
</dbReference>
<reference evidence="4" key="1">
    <citation type="submission" date="2024-10" db="EMBL/GenBank/DDBJ databases">
        <authorList>
            <person name="Ryan C."/>
        </authorList>
    </citation>
    <scope>NUCLEOTIDE SEQUENCE [LARGE SCALE GENOMIC DNA]</scope>
</reference>
<keyword evidence="2" id="KW-0812">Transmembrane</keyword>
<evidence type="ECO:0000313" key="4">
    <source>
        <dbReference type="EMBL" id="CAL5091493.1"/>
    </source>
</evidence>
<dbReference type="Pfam" id="PF04578">
    <property type="entry name" value="DUF594"/>
    <property type="match status" value="1"/>
</dbReference>
<gene>
    <name evidence="4" type="ORF">URODEC1_LOCUS114397</name>
</gene>
<dbReference type="EMBL" id="OZ075118">
    <property type="protein sequence ID" value="CAL5091493.1"/>
    <property type="molecule type" value="Genomic_DNA"/>
</dbReference>
<name>A0ABC9GCJ4_9POAL</name>
<evidence type="ECO:0000313" key="5">
    <source>
        <dbReference type="Proteomes" id="UP001497457"/>
    </source>
</evidence>
<evidence type="ECO:0000256" key="1">
    <source>
        <dbReference type="SAM" id="MobiDB-lite"/>
    </source>
</evidence>
<evidence type="ECO:0000256" key="2">
    <source>
        <dbReference type="SAM" id="Phobius"/>
    </source>
</evidence>
<keyword evidence="2" id="KW-1133">Transmembrane helix</keyword>
<organism evidence="4 5">
    <name type="scientific">Urochloa decumbens</name>
    <dbReference type="NCBI Taxonomy" id="240449"/>
    <lineage>
        <taxon>Eukaryota</taxon>
        <taxon>Viridiplantae</taxon>
        <taxon>Streptophyta</taxon>
        <taxon>Embryophyta</taxon>
        <taxon>Tracheophyta</taxon>
        <taxon>Spermatophyta</taxon>
        <taxon>Magnoliopsida</taxon>
        <taxon>Liliopsida</taxon>
        <taxon>Poales</taxon>
        <taxon>Poaceae</taxon>
        <taxon>PACMAD clade</taxon>
        <taxon>Panicoideae</taxon>
        <taxon>Panicodae</taxon>
        <taxon>Paniceae</taxon>
        <taxon>Melinidinae</taxon>
        <taxon>Urochloa</taxon>
    </lineage>
</organism>
<feature type="transmembrane region" description="Helical" evidence="2">
    <location>
        <begin position="41"/>
        <end position="62"/>
    </location>
</feature>
<accession>A0ABC9GCJ4</accession>
<dbReference type="PANTHER" id="PTHR31325">
    <property type="entry name" value="OS01G0798800 PROTEIN-RELATED"/>
    <property type="match status" value="1"/>
</dbReference>
<feature type="transmembrane region" description="Helical" evidence="2">
    <location>
        <begin position="74"/>
        <end position="95"/>
    </location>
</feature>
<dbReference type="Pfam" id="PF13968">
    <property type="entry name" value="DUF4220"/>
    <property type="match status" value="1"/>
</dbReference>
<feature type="region of interest" description="Disordered" evidence="1">
    <location>
        <begin position="654"/>
        <end position="702"/>
    </location>
</feature>
<proteinExistence type="predicted"/>
<feature type="transmembrane region" description="Helical" evidence="2">
    <location>
        <begin position="319"/>
        <end position="340"/>
    </location>
</feature>
<dbReference type="InterPro" id="IPR007658">
    <property type="entry name" value="DUF594"/>
</dbReference>
<feature type="transmembrane region" description="Helical" evidence="2">
    <location>
        <begin position="170"/>
        <end position="188"/>
    </location>
</feature>
<feature type="domain" description="DUF4220" evidence="3">
    <location>
        <begin position="77"/>
        <end position="382"/>
    </location>
</feature>
<keyword evidence="2" id="KW-0472">Membrane</keyword>
<protein>
    <recommendedName>
        <fullName evidence="3">DUF4220 domain-containing protein</fullName>
    </recommendedName>
</protein>
<sequence length="714" mass="81246">MNGPVTSVYHCRFACSCGANTRKAIIEQMDLSNATQWWEEWQLRILVLGSLGMQFYLALFASARKKHIRPLFRFSIWLAYLAGDALAIYALATLFNRERKLRYTSADGSHNLEVLWAPILLIHLGGQFSITAYNIEDNELWRRHVVTAMSQVAVALYVFCKSWSSSADRRLLAAAVLLFILGVFKCFLRSLALKRSSFNSLVSSFNPAPRTENVIREVELEEYIQQARDFVDCNKRPPTMDRAAKLPHTELSIPDKLLVDSAYAYPDRLKKLKSLWSLDDKEVYAALREGLSKSFNLIYTNDFQDSNPNRKDNICTECCLLLFLFFVMVLSMPPIILFHISHKQAYMRSDIKVTFSLLYITYFLEISSFITKATLASEWHDRVAQNSLIGSLAGKRRRAWLMGVAESKPCHSSKDITGLVQSHVRNGWINYINDTESYWKFNDISRGGGHWTLERNGCEENFGGSIEKPFDESTILWHVATDFCFHLKGSSPDSKRARHCREISNYMVHLLFANPEMLIPGSRRTLFTDAYNELEAILKDEDLSLLDENQLTEKIIDKVGSSKEGNIVQDSWVLARNLMGLGNEKMWEVINGVWIEMLCFSAGRCRGYLHAKSLGSGGEYLTFASLLMSHAGLETFAERQQRVQLRLPKEERVKNAKQRIQEAASNQAVKEEENPATPPATEVNEQVRQAENPAPESLSQAERISPEIKIIISA</sequence>
<evidence type="ECO:0000259" key="3">
    <source>
        <dbReference type="Pfam" id="PF13968"/>
    </source>
</evidence>
<dbReference type="Proteomes" id="UP001497457">
    <property type="component" value="Chromosome 8b"/>
</dbReference>